<sequence>MASKEGESSLKSSGGRTGWDDAWQRSEANPPGFICTSEGLPHPEVRNLDGTRERPWKLFEYHSPTIQPKMPRIVSSFHSQSHAGNEPFNSSEEFQEQAPRTRQLQDPGARRERAIFAYGAASVPSLRAPRAGSELLRKLALVAGKHLVKEVVVIALESCLELVSKAEGKVEIIVGFEIWLTSDVLTPAVGRKEFRAARSATPRVRGNIQWEKGALLLAVRDSPKPSTTTTKSAVGLRTKSKGDGQWLIISF</sequence>
<reference evidence="2" key="1">
    <citation type="submission" date="2023-03" db="EMBL/GenBank/DDBJ databases">
        <title>Massive genome expansion in bonnet fungi (Mycena s.s.) driven by repeated elements and novel gene families across ecological guilds.</title>
        <authorList>
            <consortium name="Lawrence Berkeley National Laboratory"/>
            <person name="Harder C.B."/>
            <person name="Miyauchi S."/>
            <person name="Viragh M."/>
            <person name="Kuo A."/>
            <person name="Thoen E."/>
            <person name="Andreopoulos B."/>
            <person name="Lu D."/>
            <person name="Skrede I."/>
            <person name="Drula E."/>
            <person name="Henrissat B."/>
            <person name="Morin E."/>
            <person name="Kohler A."/>
            <person name="Barry K."/>
            <person name="LaButti K."/>
            <person name="Morin E."/>
            <person name="Salamov A."/>
            <person name="Lipzen A."/>
            <person name="Mereny Z."/>
            <person name="Hegedus B."/>
            <person name="Baldrian P."/>
            <person name="Stursova M."/>
            <person name="Weitz H."/>
            <person name="Taylor A."/>
            <person name="Grigoriev I.V."/>
            <person name="Nagy L.G."/>
            <person name="Martin F."/>
            <person name="Kauserud H."/>
        </authorList>
    </citation>
    <scope>NUCLEOTIDE SEQUENCE</scope>
    <source>
        <strain evidence="2">CBHHK182m</strain>
    </source>
</reference>
<evidence type="ECO:0000256" key="1">
    <source>
        <dbReference type="SAM" id="MobiDB-lite"/>
    </source>
</evidence>
<dbReference type="Proteomes" id="UP001215598">
    <property type="component" value="Unassembled WGS sequence"/>
</dbReference>
<accession>A0AAD7K613</accession>
<dbReference type="EMBL" id="JARKIB010000006">
    <property type="protein sequence ID" value="KAJ7778928.1"/>
    <property type="molecule type" value="Genomic_DNA"/>
</dbReference>
<feature type="region of interest" description="Disordered" evidence="1">
    <location>
        <begin position="1"/>
        <end position="49"/>
    </location>
</feature>
<evidence type="ECO:0000313" key="3">
    <source>
        <dbReference type="Proteomes" id="UP001215598"/>
    </source>
</evidence>
<evidence type="ECO:0000313" key="2">
    <source>
        <dbReference type="EMBL" id="KAJ7778928.1"/>
    </source>
</evidence>
<comment type="caution">
    <text evidence="2">The sequence shown here is derived from an EMBL/GenBank/DDBJ whole genome shotgun (WGS) entry which is preliminary data.</text>
</comment>
<proteinExistence type="predicted"/>
<name>A0AAD7K613_9AGAR</name>
<dbReference type="AlphaFoldDB" id="A0AAD7K613"/>
<protein>
    <submittedName>
        <fullName evidence="2">Uncharacterized protein</fullName>
    </submittedName>
</protein>
<gene>
    <name evidence="2" type="ORF">B0H16DRAFT_1448478</name>
</gene>
<feature type="compositionally biased region" description="Polar residues" evidence="1">
    <location>
        <begin position="77"/>
        <end position="104"/>
    </location>
</feature>
<feature type="region of interest" description="Disordered" evidence="1">
    <location>
        <begin position="77"/>
        <end position="107"/>
    </location>
</feature>
<organism evidence="2 3">
    <name type="scientific">Mycena metata</name>
    <dbReference type="NCBI Taxonomy" id="1033252"/>
    <lineage>
        <taxon>Eukaryota</taxon>
        <taxon>Fungi</taxon>
        <taxon>Dikarya</taxon>
        <taxon>Basidiomycota</taxon>
        <taxon>Agaricomycotina</taxon>
        <taxon>Agaricomycetes</taxon>
        <taxon>Agaricomycetidae</taxon>
        <taxon>Agaricales</taxon>
        <taxon>Marasmiineae</taxon>
        <taxon>Mycenaceae</taxon>
        <taxon>Mycena</taxon>
    </lineage>
</organism>
<keyword evidence="3" id="KW-1185">Reference proteome</keyword>